<accession>A0ABT1G8V1</accession>
<dbReference type="NCBIfam" id="TIGR02937">
    <property type="entry name" value="sigma70-ECF"/>
    <property type="match status" value="1"/>
</dbReference>
<dbReference type="Pfam" id="PF08281">
    <property type="entry name" value="Sigma70_r4_2"/>
    <property type="match status" value="1"/>
</dbReference>
<dbReference type="SUPFAM" id="SSF88659">
    <property type="entry name" value="Sigma3 and sigma4 domains of RNA polymerase sigma factors"/>
    <property type="match status" value="1"/>
</dbReference>
<evidence type="ECO:0000313" key="7">
    <source>
        <dbReference type="Proteomes" id="UP001523550"/>
    </source>
</evidence>
<dbReference type="InterPro" id="IPR013324">
    <property type="entry name" value="RNA_pol_sigma_r3/r4-like"/>
</dbReference>
<keyword evidence="2" id="KW-0805">Transcription regulation</keyword>
<dbReference type="PANTHER" id="PTHR43133">
    <property type="entry name" value="RNA POLYMERASE ECF-TYPE SIGMA FACTO"/>
    <property type="match status" value="1"/>
</dbReference>
<evidence type="ECO:0000256" key="4">
    <source>
        <dbReference type="ARBA" id="ARBA00023163"/>
    </source>
</evidence>
<dbReference type="Gene3D" id="1.10.1740.10">
    <property type="match status" value="1"/>
</dbReference>
<name>A0ABT1G8V1_9GAMM</name>
<dbReference type="InterPro" id="IPR014284">
    <property type="entry name" value="RNA_pol_sigma-70_dom"/>
</dbReference>
<dbReference type="InterPro" id="IPR013325">
    <property type="entry name" value="RNA_pol_sigma_r2"/>
</dbReference>
<feature type="domain" description="RNA polymerase sigma factor 70 region 4 type 2" evidence="5">
    <location>
        <begin position="117"/>
        <end position="165"/>
    </location>
</feature>
<evidence type="ECO:0000256" key="2">
    <source>
        <dbReference type="ARBA" id="ARBA00023015"/>
    </source>
</evidence>
<dbReference type="RefSeq" id="WP_253448459.1">
    <property type="nucleotide sequence ID" value="NZ_JALJYF010000002.1"/>
</dbReference>
<organism evidence="6 7">
    <name type="scientific">Natronospira proteinivora</name>
    <dbReference type="NCBI Taxonomy" id="1807133"/>
    <lineage>
        <taxon>Bacteria</taxon>
        <taxon>Pseudomonadati</taxon>
        <taxon>Pseudomonadota</taxon>
        <taxon>Gammaproteobacteria</taxon>
        <taxon>Natronospirales</taxon>
        <taxon>Natronospiraceae</taxon>
        <taxon>Natronospira</taxon>
    </lineage>
</organism>
<comment type="caution">
    <text evidence="6">The sequence shown here is derived from an EMBL/GenBank/DDBJ whole genome shotgun (WGS) entry which is preliminary data.</text>
</comment>
<keyword evidence="3" id="KW-0731">Sigma factor</keyword>
<keyword evidence="7" id="KW-1185">Reference proteome</keyword>
<protein>
    <submittedName>
        <fullName evidence="6">RNA polymerase sigma-70 factor (ECF subfamily)</fullName>
    </submittedName>
</protein>
<proteinExistence type="inferred from homology"/>
<dbReference type="CDD" id="cd06171">
    <property type="entry name" value="Sigma70_r4"/>
    <property type="match status" value="1"/>
</dbReference>
<evidence type="ECO:0000256" key="1">
    <source>
        <dbReference type="ARBA" id="ARBA00010641"/>
    </source>
</evidence>
<dbReference type="SUPFAM" id="SSF88946">
    <property type="entry name" value="Sigma2 domain of RNA polymerase sigma factors"/>
    <property type="match status" value="1"/>
</dbReference>
<gene>
    <name evidence="6" type="ORF">J2T60_001745</name>
</gene>
<dbReference type="InterPro" id="IPR039425">
    <property type="entry name" value="RNA_pol_sigma-70-like"/>
</dbReference>
<dbReference type="EMBL" id="JALJYF010000002">
    <property type="protein sequence ID" value="MCP1727745.1"/>
    <property type="molecule type" value="Genomic_DNA"/>
</dbReference>
<dbReference type="InterPro" id="IPR013249">
    <property type="entry name" value="RNA_pol_sigma70_r4_t2"/>
</dbReference>
<sequence>MSSQLDAFLAEVEIRAFRLAELRLGDTDQAHDAVQDAMFRLVRKYAHKPEAEWRPLFFRILGNRILDMQRAATLRRWLFLDNADPERSDLIATTAGPSAQEPEQRAKDEDFWWVFGQVLRDMPPRQQETVVYRLLEGMDVAETARHMGCSPGSVKTQYARGMARLRTRFGDRWDP</sequence>
<evidence type="ECO:0000313" key="6">
    <source>
        <dbReference type="EMBL" id="MCP1727745.1"/>
    </source>
</evidence>
<dbReference type="Proteomes" id="UP001523550">
    <property type="component" value="Unassembled WGS sequence"/>
</dbReference>
<dbReference type="Gene3D" id="1.10.10.10">
    <property type="entry name" value="Winged helix-like DNA-binding domain superfamily/Winged helix DNA-binding domain"/>
    <property type="match status" value="1"/>
</dbReference>
<evidence type="ECO:0000259" key="5">
    <source>
        <dbReference type="Pfam" id="PF08281"/>
    </source>
</evidence>
<dbReference type="PANTHER" id="PTHR43133:SF64">
    <property type="entry name" value="ECF SIGMA FACTOR"/>
    <property type="match status" value="1"/>
</dbReference>
<keyword evidence="4" id="KW-0804">Transcription</keyword>
<dbReference type="InterPro" id="IPR036388">
    <property type="entry name" value="WH-like_DNA-bd_sf"/>
</dbReference>
<reference evidence="6 7" key="1">
    <citation type="submission" date="2022-03" db="EMBL/GenBank/DDBJ databases">
        <title>Genomic Encyclopedia of Type Strains, Phase III (KMG-III): the genomes of soil and plant-associated and newly described type strains.</title>
        <authorList>
            <person name="Whitman W."/>
        </authorList>
    </citation>
    <scope>NUCLEOTIDE SEQUENCE [LARGE SCALE GENOMIC DNA]</scope>
    <source>
        <strain evidence="6 7">BSker1</strain>
    </source>
</reference>
<comment type="similarity">
    <text evidence="1">Belongs to the sigma-70 factor family. ECF subfamily.</text>
</comment>
<evidence type="ECO:0000256" key="3">
    <source>
        <dbReference type="ARBA" id="ARBA00023082"/>
    </source>
</evidence>